<proteinExistence type="predicted"/>
<dbReference type="AlphaFoldDB" id="A0A089YRW2"/>
<dbReference type="eggNOG" id="COG4309">
    <property type="taxonomic scope" value="Bacteria"/>
</dbReference>
<keyword evidence="2" id="KW-1185">Reference proteome</keyword>
<dbReference type="Gene3D" id="2.60.120.10">
    <property type="entry name" value="Jelly Rolls"/>
    <property type="match status" value="1"/>
</dbReference>
<dbReference type="KEGG" id="sgu:SGLAU_01685"/>
<dbReference type="CDD" id="cd02208">
    <property type="entry name" value="cupin_RmlC-like"/>
    <property type="match status" value="1"/>
</dbReference>
<reference evidence="2" key="1">
    <citation type="journal article" date="2015" name="J. Biotechnol.">
        <title>Complete genome sequence of the actinobacterium Streptomyces glaucescens GLA.O (DSM 40922) consisting of a linear chromosome and one linear plasmid.</title>
        <authorList>
            <person name="Ortseifen V."/>
            <person name="Winkler A."/>
            <person name="Albersmeier A."/>
            <person name="Wendler S."/>
            <person name="Puhler A."/>
            <person name="Kalinowski J."/>
            <person name="Ruckert C."/>
        </authorList>
    </citation>
    <scope>NUCLEOTIDE SEQUENCE [LARGE SCALE GENOMIC DNA]</scope>
    <source>
        <strain evidence="2">DSM 40922 / GLA O</strain>
    </source>
</reference>
<name>A0A089YRW2_STRGA</name>
<dbReference type="EMBL" id="CP009438">
    <property type="protein sequence ID" value="AIR96365.1"/>
    <property type="molecule type" value="Genomic_DNA"/>
</dbReference>
<dbReference type="STRING" id="1907.SGLAU_01685"/>
<dbReference type="Proteomes" id="UP000029482">
    <property type="component" value="Chromosome"/>
</dbReference>
<gene>
    <name evidence="1" type="ORF">SGLAU_01685</name>
</gene>
<dbReference type="HOGENOM" id="CLU_131559_0_0_11"/>
<dbReference type="OrthoDB" id="8451629at2"/>
<organism evidence="1 2">
    <name type="scientific">Streptomyces glaucescens</name>
    <dbReference type="NCBI Taxonomy" id="1907"/>
    <lineage>
        <taxon>Bacteria</taxon>
        <taxon>Bacillati</taxon>
        <taxon>Actinomycetota</taxon>
        <taxon>Actinomycetes</taxon>
        <taxon>Kitasatosporales</taxon>
        <taxon>Streptomycetaceae</taxon>
        <taxon>Streptomyces</taxon>
    </lineage>
</organism>
<evidence type="ECO:0000313" key="2">
    <source>
        <dbReference type="Proteomes" id="UP000029482"/>
    </source>
</evidence>
<evidence type="ECO:0008006" key="3">
    <source>
        <dbReference type="Google" id="ProtNLM"/>
    </source>
</evidence>
<dbReference type="RefSeq" id="WP_043497682.1">
    <property type="nucleotide sequence ID" value="NZ_CP009438.1"/>
</dbReference>
<dbReference type="InterPro" id="IPR011051">
    <property type="entry name" value="RmlC_Cupin_sf"/>
</dbReference>
<dbReference type="InterPro" id="IPR014710">
    <property type="entry name" value="RmlC-like_jellyroll"/>
</dbReference>
<protein>
    <recommendedName>
        <fullName evidence="3">AraC-type arabinose-binding/dimerisation domain-containing protein</fullName>
    </recommendedName>
</protein>
<accession>A0A089YRW2</accession>
<evidence type="ECO:0000313" key="1">
    <source>
        <dbReference type="EMBL" id="AIR96365.1"/>
    </source>
</evidence>
<dbReference type="SUPFAM" id="SSF51182">
    <property type="entry name" value="RmlC-like cupins"/>
    <property type="match status" value="1"/>
</dbReference>
<sequence>MGDAGAGAGDRERDGTEEARVLCDVAALSADPAAAGGALWRLAEPGRQLDANLIHIPPDGRITPHVEPELDVLVLVVAGSGTLGTEPPRPLTAGILVWLPRGAPRSLTAGPEGLSYVTVHRRRAALQIKTRPPV</sequence>